<name>U2KT02_9BACT</name>
<evidence type="ECO:0000313" key="2">
    <source>
        <dbReference type="Proteomes" id="UP000017023"/>
    </source>
</evidence>
<proteinExistence type="predicted"/>
<accession>U2KT02</accession>
<evidence type="ECO:0000313" key="1">
    <source>
        <dbReference type="EMBL" id="ERK01582.1"/>
    </source>
</evidence>
<reference evidence="1 2" key="1">
    <citation type="submission" date="2013-08" db="EMBL/GenBank/DDBJ databases">
        <authorList>
            <person name="Durkin A.S."/>
            <person name="Haft D.R."/>
            <person name="McCorrison J."/>
            <person name="Torralba M."/>
            <person name="Gillis M."/>
            <person name="Haft D.H."/>
            <person name="Methe B."/>
            <person name="Sutton G."/>
            <person name="Nelson K.E."/>
        </authorList>
    </citation>
    <scope>NUCLEOTIDE SEQUENCE [LARGE SCALE GENOMIC DNA]</scope>
    <source>
        <strain evidence="1 2">F0493</strain>
    </source>
</reference>
<dbReference type="EMBL" id="AWGW01000010">
    <property type="protein sequence ID" value="ERK01582.1"/>
    <property type="molecule type" value="Genomic_DNA"/>
</dbReference>
<dbReference type="Proteomes" id="UP000017023">
    <property type="component" value="Unassembled WGS sequence"/>
</dbReference>
<protein>
    <submittedName>
        <fullName evidence="1">Uncharacterized protein</fullName>
    </submittedName>
</protein>
<comment type="caution">
    <text evidence="1">The sequence shown here is derived from an EMBL/GenBank/DDBJ whole genome shotgun (WGS) entry which is preliminary data.</text>
</comment>
<organism evidence="1 2">
    <name type="scientific">Segatella salivae F0493</name>
    <dbReference type="NCBI Taxonomy" id="1395125"/>
    <lineage>
        <taxon>Bacteria</taxon>
        <taxon>Pseudomonadati</taxon>
        <taxon>Bacteroidota</taxon>
        <taxon>Bacteroidia</taxon>
        <taxon>Bacteroidales</taxon>
        <taxon>Prevotellaceae</taxon>
        <taxon>Segatella</taxon>
    </lineage>
</organism>
<gene>
    <name evidence="1" type="ORF">HMPREF9145_2501</name>
</gene>
<dbReference type="AlphaFoldDB" id="U2KT02"/>
<sequence>MSFCCFRPYQFFCTDNRFLIKYDTTLVQSHTFMRALSDANVICGEYTLYGFSNDYLIIK</sequence>